<dbReference type="PANTHER" id="PTHR32089:SF112">
    <property type="entry name" value="LYSOZYME-LIKE PROTEIN-RELATED"/>
    <property type="match status" value="1"/>
</dbReference>
<dbReference type="Gene3D" id="6.10.340.10">
    <property type="match status" value="1"/>
</dbReference>
<dbReference type="PROSITE" id="PS50192">
    <property type="entry name" value="T_SNARE"/>
    <property type="match status" value="1"/>
</dbReference>
<feature type="domain" description="Methyl-accepting transducer" evidence="7">
    <location>
        <begin position="287"/>
        <end position="541"/>
    </location>
</feature>
<evidence type="ECO:0000313" key="11">
    <source>
        <dbReference type="Proteomes" id="UP000438991"/>
    </source>
</evidence>
<dbReference type="PRINTS" id="PR00260">
    <property type="entry name" value="CHEMTRNSDUCR"/>
</dbReference>
<comment type="caution">
    <text evidence="10">The sequence shown here is derived from an EMBL/GenBank/DDBJ whole genome shotgun (WGS) entry which is preliminary data.</text>
</comment>
<evidence type="ECO:0000256" key="5">
    <source>
        <dbReference type="PROSITE-ProRule" id="PRU00284"/>
    </source>
</evidence>
<dbReference type="InterPro" id="IPR004090">
    <property type="entry name" value="Chemotax_Me-accpt_rcpt"/>
</dbReference>
<comment type="subcellular location">
    <subcellularLocation>
        <location evidence="1">Cell inner membrane</location>
        <topology evidence="1">Multi-pass membrane protein</topology>
    </subcellularLocation>
</comment>
<evidence type="ECO:0000259" key="9">
    <source>
        <dbReference type="PROSITE" id="PS50885"/>
    </source>
</evidence>
<dbReference type="SMART" id="SM00283">
    <property type="entry name" value="MA"/>
    <property type="match status" value="1"/>
</dbReference>
<evidence type="ECO:0000259" key="7">
    <source>
        <dbReference type="PROSITE" id="PS50111"/>
    </source>
</evidence>
<evidence type="ECO:0000256" key="2">
    <source>
        <dbReference type="ARBA" id="ARBA00022519"/>
    </source>
</evidence>
<dbReference type="EMBL" id="WNKV01000019">
    <property type="protein sequence ID" value="MTW18736.1"/>
    <property type="molecule type" value="Genomic_DNA"/>
</dbReference>
<evidence type="ECO:0000259" key="8">
    <source>
        <dbReference type="PROSITE" id="PS50192"/>
    </source>
</evidence>
<keyword evidence="6" id="KW-1133">Transmembrane helix</keyword>
<accession>A0A9X5ATT4</accession>
<dbReference type="InterPro" id="IPR003660">
    <property type="entry name" value="HAMP_dom"/>
</dbReference>
<dbReference type="Proteomes" id="UP000438991">
    <property type="component" value="Unassembled WGS sequence"/>
</dbReference>
<keyword evidence="3 5" id="KW-0807">Transducer</keyword>
<gene>
    <name evidence="10" type="ORF">GJ689_21270</name>
</gene>
<feature type="transmembrane region" description="Helical" evidence="6">
    <location>
        <begin position="188"/>
        <end position="209"/>
    </location>
</feature>
<dbReference type="Gene3D" id="1.10.287.950">
    <property type="entry name" value="Methyl-accepting chemotaxis protein"/>
    <property type="match status" value="1"/>
</dbReference>
<comment type="similarity">
    <text evidence="4">Belongs to the methyl-accepting chemotaxis (MCP) protein family.</text>
</comment>
<dbReference type="Pfam" id="PF00015">
    <property type="entry name" value="MCPsignal"/>
    <property type="match status" value="1"/>
</dbReference>
<feature type="domain" description="HAMP" evidence="9">
    <location>
        <begin position="211"/>
        <end position="263"/>
    </location>
</feature>
<evidence type="ECO:0000256" key="1">
    <source>
        <dbReference type="ARBA" id="ARBA00004429"/>
    </source>
</evidence>
<evidence type="ECO:0000256" key="6">
    <source>
        <dbReference type="SAM" id="Phobius"/>
    </source>
</evidence>
<dbReference type="PROSITE" id="PS50885">
    <property type="entry name" value="HAMP"/>
    <property type="match status" value="1"/>
</dbReference>
<protein>
    <submittedName>
        <fullName evidence="10">Methyl-accepting chemotaxis protein</fullName>
    </submittedName>
</protein>
<dbReference type="PANTHER" id="PTHR32089">
    <property type="entry name" value="METHYL-ACCEPTING CHEMOTAXIS PROTEIN MCPB"/>
    <property type="match status" value="1"/>
</dbReference>
<dbReference type="GO" id="GO:0004888">
    <property type="term" value="F:transmembrane signaling receptor activity"/>
    <property type="evidence" value="ECO:0007669"/>
    <property type="project" value="InterPro"/>
</dbReference>
<evidence type="ECO:0000256" key="4">
    <source>
        <dbReference type="ARBA" id="ARBA00029447"/>
    </source>
</evidence>
<name>A0A9X5ATT4_9BRAD</name>
<dbReference type="SUPFAM" id="SSF58104">
    <property type="entry name" value="Methyl-accepting chemotaxis protein (MCP) signaling domain"/>
    <property type="match status" value="1"/>
</dbReference>
<dbReference type="GO" id="GO:0007165">
    <property type="term" value="P:signal transduction"/>
    <property type="evidence" value="ECO:0007669"/>
    <property type="project" value="UniProtKB-KW"/>
</dbReference>
<feature type="transmembrane region" description="Helical" evidence="6">
    <location>
        <begin position="12"/>
        <end position="30"/>
    </location>
</feature>
<evidence type="ECO:0000256" key="3">
    <source>
        <dbReference type="ARBA" id="ARBA00023224"/>
    </source>
</evidence>
<organism evidence="10 11">
    <name type="scientific">Rhodoplanes serenus</name>
    <dbReference type="NCBI Taxonomy" id="200615"/>
    <lineage>
        <taxon>Bacteria</taxon>
        <taxon>Pseudomonadati</taxon>
        <taxon>Pseudomonadota</taxon>
        <taxon>Alphaproteobacteria</taxon>
        <taxon>Hyphomicrobiales</taxon>
        <taxon>Nitrobacteraceae</taxon>
        <taxon>Rhodoplanes</taxon>
    </lineage>
</organism>
<keyword evidence="6" id="KW-0472">Membrane</keyword>
<dbReference type="AlphaFoldDB" id="A0A9X5ATT4"/>
<reference evidence="10 11" key="1">
    <citation type="submission" date="2019-11" db="EMBL/GenBank/DDBJ databases">
        <title>Whole-genome sequence of Rhodoplanes serenus DSM 18633, type strain.</title>
        <authorList>
            <person name="Kyndt J.A."/>
            <person name="Meyer T.E."/>
        </authorList>
    </citation>
    <scope>NUCLEOTIDE SEQUENCE [LARGE SCALE GENOMIC DNA]</scope>
    <source>
        <strain evidence="10 11">DSM 18633</strain>
    </source>
</reference>
<evidence type="ECO:0000313" key="10">
    <source>
        <dbReference type="EMBL" id="MTW18736.1"/>
    </source>
</evidence>
<dbReference type="InterPro" id="IPR004089">
    <property type="entry name" value="MCPsignal_dom"/>
</dbReference>
<dbReference type="RefSeq" id="WP_155481124.1">
    <property type="nucleotide sequence ID" value="NZ_WNKV01000019.1"/>
</dbReference>
<feature type="domain" description="T-SNARE coiled-coil homology" evidence="8">
    <location>
        <begin position="457"/>
        <end position="519"/>
    </location>
</feature>
<keyword evidence="2" id="KW-1003">Cell membrane</keyword>
<keyword evidence="2" id="KW-0997">Cell inner membrane</keyword>
<dbReference type="GO" id="GO:0005886">
    <property type="term" value="C:plasma membrane"/>
    <property type="evidence" value="ECO:0007669"/>
    <property type="project" value="UniProtKB-SubCell"/>
</dbReference>
<dbReference type="InterPro" id="IPR000727">
    <property type="entry name" value="T_SNARE_dom"/>
</dbReference>
<dbReference type="GO" id="GO:0006935">
    <property type="term" value="P:chemotaxis"/>
    <property type="evidence" value="ECO:0007669"/>
    <property type="project" value="InterPro"/>
</dbReference>
<dbReference type="PROSITE" id="PS50111">
    <property type="entry name" value="CHEMOTAXIS_TRANSDUC_2"/>
    <property type="match status" value="1"/>
</dbReference>
<keyword evidence="6" id="KW-0812">Transmembrane</keyword>
<sequence length="561" mass="59371">MSIANIKILYKIIACFVLLGCVVAGGLWYATSQMKTIDTVYSDIIERDARATVAAARANQRVYNFIGLTWRLIAELDAESMKKTSAEIADNAKAFQGFMETVAKQKPEARAQTEEFVRSFMALYTVDYPPIEKFALANENAQASRLAYLLAGKVEELRKRIFDFINVIEKETLRQSDDATAVVNHTIWLTYALVGGAFLGVLGLAFAVVQFGITGPIGRLIGDLQSLARGEQIQIAGTERKDEVGQTARAVGEIQAMLADKAAREAREKAEADARLATERKNDMRRLADGFEAAVGEIVETVSSASTELEAAAATLTRTAETTQQLSTRVAAASETASTNVQSVASATNEMAASVHEISRQVQESSRIAGEAVKQAEKTDGRINELSQAANRIGDVVKLITAIAEQTNLLALNATIEAARAGEAGKGFAVVAQEVKALAAQTGKATGEIGAQIAGMQQATQDSVVAIKEIGGTIGRIAEIAAAIAAAVEQQGAATGEISRNVQQAAHGTTEVASNIGEVDRGAAETGSASSQVLSSAQSLSSESNRLKLEVGKFLNTIRAA</sequence>
<proteinExistence type="inferred from homology"/>